<accession>A0ABU6TSD1</accession>
<comment type="caution">
    <text evidence="2">The sequence shown here is derived from an EMBL/GenBank/DDBJ whole genome shotgun (WGS) entry which is preliminary data.</text>
</comment>
<feature type="domain" description="RNase H type-1" evidence="1">
    <location>
        <begin position="69"/>
        <end position="129"/>
    </location>
</feature>
<name>A0ABU6TSD1_9FABA</name>
<evidence type="ECO:0000313" key="3">
    <source>
        <dbReference type="Proteomes" id="UP001341840"/>
    </source>
</evidence>
<dbReference type="InterPro" id="IPR044730">
    <property type="entry name" value="RNase_H-like_dom_plant"/>
</dbReference>
<sequence length="162" mass="18294">MGSVNALPTAVFLHRRGLVASDLCSHRGKAMEMSLLRNAETTVATGLWWLWRYRNQEIFNANEAWTPMKAGFGCALRDHLGHWVKGSSGLLPPWSVRMYEIFALWRGLVLFWECGIKVLICETNSKDAFFAGQSGGLVHEDKDGDLITKIIELFQLELEDPI</sequence>
<dbReference type="CDD" id="cd06222">
    <property type="entry name" value="RNase_H_like"/>
    <property type="match status" value="1"/>
</dbReference>
<evidence type="ECO:0000313" key="2">
    <source>
        <dbReference type="EMBL" id="MED6151772.1"/>
    </source>
</evidence>
<dbReference type="Proteomes" id="UP001341840">
    <property type="component" value="Unassembled WGS sequence"/>
</dbReference>
<dbReference type="Pfam" id="PF13456">
    <property type="entry name" value="RVT_3"/>
    <property type="match status" value="1"/>
</dbReference>
<gene>
    <name evidence="2" type="ORF">PIB30_085660</name>
</gene>
<protein>
    <recommendedName>
        <fullName evidence="1">RNase H type-1 domain-containing protein</fullName>
    </recommendedName>
</protein>
<reference evidence="2 3" key="1">
    <citation type="journal article" date="2023" name="Plants (Basel)">
        <title>Bridging the Gap: Combining Genomics and Transcriptomics Approaches to Understand Stylosanthes scabra, an Orphan Legume from the Brazilian Caatinga.</title>
        <authorList>
            <person name="Ferreira-Neto J.R.C."/>
            <person name="da Silva M.D."/>
            <person name="Binneck E."/>
            <person name="de Melo N.F."/>
            <person name="da Silva R.H."/>
            <person name="de Melo A.L.T.M."/>
            <person name="Pandolfi V."/>
            <person name="Bustamante F.O."/>
            <person name="Brasileiro-Vidal A.C."/>
            <person name="Benko-Iseppon A.M."/>
        </authorList>
    </citation>
    <scope>NUCLEOTIDE SEQUENCE [LARGE SCALE GENOMIC DNA]</scope>
    <source>
        <tissue evidence="2">Leaves</tissue>
    </source>
</reference>
<keyword evidence="3" id="KW-1185">Reference proteome</keyword>
<organism evidence="2 3">
    <name type="scientific">Stylosanthes scabra</name>
    <dbReference type="NCBI Taxonomy" id="79078"/>
    <lineage>
        <taxon>Eukaryota</taxon>
        <taxon>Viridiplantae</taxon>
        <taxon>Streptophyta</taxon>
        <taxon>Embryophyta</taxon>
        <taxon>Tracheophyta</taxon>
        <taxon>Spermatophyta</taxon>
        <taxon>Magnoliopsida</taxon>
        <taxon>eudicotyledons</taxon>
        <taxon>Gunneridae</taxon>
        <taxon>Pentapetalae</taxon>
        <taxon>rosids</taxon>
        <taxon>fabids</taxon>
        <taxon>Fabales</taxon>
        <taxon>Fabaceae</taxon>
        <taxon>Papilionoideae</taxon>
        <taxon>50 kb inversion clade</taxon>
        <taxon>dalbergioids sensu lato</taxon>
        <taxon>Dalbergieae</taxon>
        <taxon>Pterocarpus clade</taxon>
        <taxon>Stylosanthes</taxon>
    </lineage>
</organism>
<dbReference type="InterPro" id="IPR002156">
    <property type="entry name" value="RNaseH_domain"/>
</dbReference>
<evidence type="ECO:0000259" key="1">
    <source>
        <dbReference type="Pfam" id="PF13456"/>
    </source>
</evidence>
<dbReference type="EMBL" id="JASCZI010092058">
    <property type="protein sequence ID" value="MED6151772.1"/>
    <property type="molecule type" value="Genomic_DNA"/>
</dbReference>
<proteinExistence type="predicted"/>